<dbReference type="Pfam" id="PF09931">
    <property type="entry name" value="Phage_phiJL001_Gp84_N"/>
    <property type="match status" value="1"/>
</dbReference>
<dbReference type="InterPro" id="IPR018964">
    <property type="entry name" value="Phage_phiJL001_Gp84_C"/>
</dbReference>
<reference evidence="3 4" key="1">
    <citation type="journal article" date="2016" name="MBio">
        <title>Lateral Gene Transfer in a Heavy Metal-Contaminated-Groundwater Microbial Community.</title>
        <authorList>
            <person name="Hemme C.L."/>
            <person name="Green S.J."/>
            <person name="Rishishwar L."/>
            <person name="Prakash O."/>
            <person name="Pettenato A."/>
            <person name="Chakraborty R."/>
            <person name="Deutschbauer A.M."/>
            <person name="Van Nostrand J.D."/>
            <person name="Wu L."/>
            <person name="He Z."/>
            <person name="Jordan I.K."/>
            <person name="Hazen T.C."/>
            <person name="Arkin A.P."/>
            <person name="Kostka J.E."/>
            <person name="Zhou J."/>
        </authorList>
    </citation>
    <scope>NUCLEOTIDE SEQUENCE [LARGE SCALE GENOMIC DNA]</scope>
    <source>
        <strain evidence="3 4">FW104-T7</strain>
    </source>
</reference>
<dbReference type="EMBL" id="LVJS01000043">
    <property type="protein sequence ID" value="KZC23549.1"/>
    <property type="molecule type" value="Genomic_DNA"/>
</dbReference>
<evidence type="ECO:0000313" key="4">
    <source>
        <dbReference type="Proteomes" id="UP000076131"/>
    </source>
</evidence>
<organism evidence="3 4">
    <name type="scientific">Rhodanobacter thiooxydans</name>
    <dbReference type="NCBI Taxonomy" id="416169"/>
    <lineage>
        <taxon>Bacteria</taxon>
        <taxon>Pseudomonadati</taxon>
        <taxon>Pseudomonadota</taxon>
        <taxon>Gammaproteobacteria</taxon>
        <taxon>Lysobacterales</taxon>
        <taxon>Rhodanobacteraceae</taxon>
        <taxon>Rhodanobacter</taxon>
    </lineage>
</organism>
<dbReference type="NCBIfam" id="TIGR02218">
    <property type="entry name" value="phg_TIGR02218"/>
    <property type="match status" value="1"/>
</dbReference>
<accession>A0A154QH23</accession>
<dbReference type="AlphaFoldDB" id="A0A154QH23"/>
<feature type="domain" description="Bacteriophage phiJL001 Gp84 C-terminal" evidence="2">
    <location>
        <begin position="207"/>
        <end position="283"/>
    </location>
</feature>
<name>A0A154QH23_9GAMM</name>
<sequence>MKTVSAGFKTMLQTSQSLMVADLYTLTLLSGTVLYYTDAPINITFGGNTYLAAQLDSAPGFARGPTKIAIGLQVETLEVDILYDGATRIMGVTPGAFANAGGFDGATLKVDKFLTPSLTDVTRGIVNLFTGVVSDISAGSGKVALNVSSSPIYLNAAFPRNYFMPQDNNALFDANTGISKAAWAVAGTTTSSTKTSITATGLTQPTDWFALGYVVITSGVNAGLTHSVKAFSGGVLTLLYPLPNPCTAGDTFTAYPGYDRTQATATTKFSMLSRFRGFPYVPTPEVITLGSNGSAPSDNGAAGAGIGGVGRGSGGQKAKFLQQ</sequence>
<dbReference type="RefSeq" id="WP_063107771.1">
    <property type="nucleotide sequence ID" value="NZ_LVJS01000043.1"/>
</dbReference>
<keyword evidence="4" id="KW-1185">Reference proteome</keyword>
<dbReference type="Proteomes" id="UP000076131">
    <property type="component" value="Unassembled WGS sequence"/>
</dbReference>
<dbReference type="Pfam" id="PF09356">
    <property type="entry name" value="Phage_BR0599"/>
    <property type="match status" value="1"/>
</dbReference>
<comment type="caution">
    <text evidence="3">The sequence shown here is derived from an EMBL/GenBank/DDBJ whole genome shotgun (WGS) entry which is preliminary data.</text>
</comment>
<evidence type="ECO:0000256" key="1">
    <source>
        <dbReference type="SAM" id="MobiDB-lite"/>
    </source>
</evidence>
<dbReference type="InterPro" id="IPR011928">
    <property type="entry name" value="Phage_phiJL001_Gp84"/>
</dbReference>
<feature type="compositionally biased region" description="Gly residues" evidence="1">
    <location>
        <begin position="302"/>
        <end position="315"/>
    </location>
</feature>
<feature type="region of interest" description="Disordered" evidence="1">
    <location>
        <begin position="300"/>
        <end position="323"/>
    </location>
</feature>
<gene>
    <name evidence="3" type="ORF">RHOFW104T7_13180</name>
</gene>
<evidence type="ECO:0000259" key="2">
    <source>
        <dbReference type="Pfam" id="PF09356"/>
    </source>
</evidence>
<protein>
    <recommendedName>
        <fullName evidence="2">Bacteriophage phiJL001 Gp84 C-terminal domain-containing protein</fullName>
    </recommendedName>
</protein>
<proteinExistence type="predicted"/>
<dbReference type="STRING" id="416169.RHOFW104T7_13180"/>
<evidence type="ECO:0000313" key="3">
    <source>
        <dbReference type="EMBL" id="KZC23549.1"/>
    </source>
</evidence>